<dbReference type="GO" id="GO:0003677">
    <property type="term" value="F:DNA binding"/>
    <property type="evidence" value="ECO:0007669"/>
    <property type="project" value="UniProtKB-KW"/>
</dbReference>
<dbReference type="Pfam" id="PF07729">
    <property type="entry name" value="FCD"/>
    <property type="match status" value="1"/>
</dbReference>
<sequence length="226" mass="25505">MVTVSSEGQRRFPPPDRRPSAYDKIKQAILSGELEPGQSLIEATLAEWCQVSRTPVREALTRLEQDGLIRRGDRGLVVRESSPEEILDIYETRIVLEATAARFAADRRNQNDLLLMRRMIPRMASLADADATTKAAVNAEFHRLIWRASHNGSLIDLLGRLSMHLGRYPATTLAYPGRWETANREHEELVDAIEARDGERAGQIAGHHFTSARDIRLKLWETESLA</sequence>
<dbReference type="SMART" id="SM00345">
    <property type="entry name" value="HTH_GNTR"/>
    <property type="match status" value="1"/>
</dbReference>
<dbReference type="PANTHER" id="PTHR43537:SF5">
    <property type="entry name" value="UXU OPERON TRANSCRIPTIONAL REGULATOR"/>
    <property type="match status" value="1"/>
</dbReference>
<dbReference type="SUPFAM" id="SSF48008">
    <property type="entry name" value="GntR ligand-binding domain-like"/>
    <property type="match status" value="1"/>
</dbReference>
<name>A0A4R5DFZ9_9ACTN</name>
<evidence type="ECO:0000256" key="2">
    <source>
        <dbReference type="ARBA" id="ARBA00023125"/>
    </source>
</evidence>
<evidence type="ECO:0000259" key="4">
    <source>
        <dbReference type="PROSITE" id="PS50949"/>
    </source>
</evidence>
<dbReference type="InterPro" id="IPR011711">
    <property type="entry name" value="GntR_C"/>
</dbReference>
<dbReference type="SUPFAM" id="SSF46785">
    <property type="entry name" value="Winged helix' DNA-binding domain"/>
    <property type="match status" value="1"/>
</dbReference>
<keyword evidence="6" id="KW-1185">Reference proteome</keyword>
<dbReference type="Pfam" id="PF00392">
    <property type="entry name" value="GntR"/>
    <property type="match status" value="1"/>
</dbReference>
<dbReference type="InterPro" id="IPR036390">
    <property type="entry name" value="WH_DNA-bd_sf"/>
</dbReference>
<protein>
    <submittedName>
        <fullName evidence="5">GntR family transcriptional regulator</fullName>
    </submittedName>
</protein>
<dbReference type="SMART" id="SM00895">
    <property type="entry name" value="FCD"/>
    <property type="match status" value="1"/>
</dbReference>
<keyword evidence="1" id="KW-0805">Transcription regulation</keyword>
<comment type="caution">
    <text evidence="5">The sequence shown here is derived from an EMBL/GenBank/DDBJ whole genome shotgun (WGS) entry which is preliminary data.</text>
</comment>
<dbReference type="Gene3D" id="1.20.120.530">
    <property type="entry name" value="GntR ligand-binding domain-like"/>
    <property type="match status" value="1"/>
</dbReference>
<accession>A0A4R5DFZ9</accession>
<evidence type="ECO:0000256" key="1">
    <source>
        <dbReference type="ARBA" id="ARBA00023015"/>
    </source>
</evidence>
<dbReference type="CDD" id="cd07377">
    <property type="entry name" value="WHTH_GntR"/>
    <property type="match status" value="1"/>
</dbReference>
<dbReference type="Gene3D" id="1.10.10.10">
    <property type="entry name" value="Winged helix-like DNA-binding domain superfamily/Winged helix DNA-binding domain"/>
    <property type="match status" value="1"/>
</dbReference>
<dbReference type="InterPro" id="IPR000524">
    <property type="entry name" value="Tscrpt_reg_HTH_GntR"/>
</dbReference>
<dbReference type="OrthoDB" id="4164516at2"/>
<gene>
    <name evidence="5" type="ORF">E1269_15045</name>
</gene>
<dbReference type="RefSeq" id="WP_131895852.1">
    <property type="nucleotide sequence ID" value="NZ_SMKZ01000019.1"/>
</dbReference>
<organism evidence="5 6">
    <name type="scientific">Jiangella asiatica</name>
    <dbReference type="NCBI Taxonomy" id="2530372"/>
    <lineage>
        <taxon>Bacteria</taxon>
        <taxon>Bacillati</taxon>
        <taxon>Actinomycetota</taxon>
        <taxon>Actinomycetes</taxon>
        <taxon>Jiangellales</taxon>
        <taxon>Jiangellaceae</taxon>
        <taxon>Jiangella</taxon>
    </lineage>
</organism>
<feature type="domain" description="HTH gntR-type" evidence="4">
    <location>
        <begin position="15"/>
        <end position="81"/>
    </location>
</feature>
<dbReference type="Proteomes" id="UP000294739">
    <property type="component" value="Unassembled WGS sequence"/>
</dbReference>
<keyword evidence="3" id="KW-0804">Transcription</keyword>
<dbReference type="EMBL" id="SMKZ01000019">
    <property type="protein sequence ID" value="TDE09323.1"/>
    <property type="molecule type" value="Genomic_DNA"/>
</dbReference>
<dbReference type="GO" id="GO:0003700">
    <property type="term" value="F:DNA-binding transcription factor activity"/>
    <property type="evidence" value="ECO:0007669"/>
    <property type="project" value="InterPro"/>
</dbReference>
<evidence type="ECO:0000313" key="6">
    <source>
        <dbReference type="Proteomes" id="UP000294739"/>
    </source>
</evidence>
<dbReference type="InterPro" id="IPR008920">
    <property type="entry name" value="TF_FadR/GntR_C"/>
</dbReference>
<keyword evidence="2" id="KW-0238">DNA-binding</keyword>
<evidence type="ECO:0000256" key="3">
    <source>
        <dbReference type="ARBA" id="ARBA00023163"/>
    </source>
</evidence>
<proteinExistence type="predicted"/>
<dbReference type="PROSITE" id="PS50949">
    <property type="entry name" value="HTH_GNTR"/>
    <property type="match status" value="1"/>
</dbReference>
<dbReference type="PANTHER" id="PTHR43537">
    <property type="entry name" value="TRANSCRIPTIONAL REGULATOR, GNTR FAMILY"/>
    <property type="match status" value="1"/>
</dbReference>
<dbReference type="InterPro" id="IPR036388">
    <property type="entry name" value="WH-like_DNA-bd_sf"/>
</dbReference>
<evidence type="ECO:0000313" key="5">
    <source>
        <dbReference type="EMBL" id="TDE09323.1"/>
    </source>
</evidence>
<dbReference type="InParanoid" id="A0A4R5DFZ9"/>
<reference evidence="5 6" key="1">
    <citation type="submission" date="2019-03" db="EMBL/GenBank/DDBJ databases">
        <title>Draft genome sequences of novel Actinobacteria.</title>
        <authorList>
            <person name="Sahin N."/>
            <person name="Ay H."/>
            <person name="Saygin H."/>
        </authorList>
    </citation>
    <scope>NUCLEOTIDE SEQUENCE [LARGE SCALE GENOMIC DNA]</scope>
    <source>
        <strain evidence="5 6">5K138</strain>
    </source>
</reference>
<dbReference type="AlphaFoldDB" id="A0A4R5DFZ9"/>